<sequence>MNQNGYPYSHNPPPHANVPGYVPLTQAGISDIGIPMRAQLGIPQTGSPAMWPGWQPQAFAALQNVPFVPRWTTSGQYQAVGQQPAQDATLNPFAASLAQRLLQPTLESRHDDLEPVQLSRDDERILVQALKAGLAEGLTPRQIVERLQATNNDTGIGWKDVFLDNVERLLPQIFPSSTYGPIPYPFAPQMQGSSSISSSPVQFEPPRHRAQHRVQGPVPSSRRRNGGKRRTRLSSDRFVPPSTASTSSSQLGSPPKRRGSLLEYHDNTFIPPRNASSRPEAPDDVHSGYHARFTDDDKIFYIHFLRWRLREGEVPDKRALYRELAMETPNHDAAAWRKHWDSAPWLPDRIYIEARKRADNEADSLALSDGEETGTDWLSTDGPPTPAQASSRPAKERLNRRVTEEDIHKMAKFLVEKRHLLHAKSKNELWREFSRRPENKIRRTQSGWVGAARSYESQIQQYVDQIMGSHPDSADEARTRPAEKHSSGRASGSRNARHENFDVRVEGRSMSFPHNLRVAEDMESTPDQDEEHVKVEMIDLTD</sequence>
<feature type="compositionally biased region" description="Basic and acidic residues" evidence="1">
    <location>
        <begin position="531"/>
        <end position="542"/>
    </location>
</feature>
<dbReference type="OrthoDB" id="3194584at2759"/>
<accession>A0A5C2SAW6</accession>
<feature type="region of interest" description="Disordered" evidence="1">
    <location>
        <begin position="190"/>
        <end position="261"/>
    </location>
</feature>
<evidence type="ECO:0000313" key="3">
    <source>
        <dbReference type="Proteomes" id="UP000313359"/>
    </source>
</evidence>
<protein>
    <submittedName>
        <fullName evidence="2">Uncharacterized protein</fullName>
    </submittedName>
</protein>
<reference evidence="2" key="1">
    <citation type="journal article" date="2018" name="Genome Biol. Evol.">
        <title>Genomics and development of Lentinus tigrinus, a white-rot wood-decaying mushroom with dimorphic fruiting bodies.</title>
        <authorList>
            <person name="Wu B."/>
            <person name="Xu Z."/>
            <person name="Knudson A."/>
            <person name="Carlson A."/>
            <person name="Chen N."/>
            <person name="Kovaka S."/>
            <person name="LaButti K."/>
            <person name="Lipzen A."/>
            <person name="Pennachio C."/>
            <person name="Riley R."/>
            <person name="Schakwitz W."/>
            <person name="Umezawa K."/>
            <person name="Ohm R.A."/>
            <person name="Grigoriev I.V."/>
            <person name="Nagy L.G."/>
            <person name="Gibbons J."/>
            <person name="Hibbett D."/>
        </authorList>
    </citation>
    <scope>NUCLEOTIDE SEQUENCE [LARGE SCALE GENOMIC DNA]</scope>
    <source>
        <strain evidence="2">ALCF2SS1-6</strain>
    </source>
</reference>
<name>A0A5C2SAW6_9APHY</name>
<proteinExistence type="predicted"/>
<feature type="compositionally biased region" description="Basic and acidic residues" evidence="1">
    <location>
        <begin position="472"/>
        <end position="486"/>
    </location>
</feature>
<organism evidence="2 3">
    <name type="scientific">Lentinus tigrinus ALCF2SS1-6</name>
    <dbReference type="NCBI Taxonomy" id="1328759"/>
    <lineage>
        <taxon>Eukaryota</taxon>
        <taxon>Fungi</taxon>
        <taxon>Dikarya</taxon>
        <taxon>Basidiomycota</taxon>
        <taxon>Agaricomycotina</taxon>
        <taxon>Agaricomycetes</taxon>
        <taxon>Polyporales</taxon>
        <taxon>Polyporaceae</taxon>
        <taxon>Lentinus</taxon>
    </lineage>
</organism>
<dbReference type="Proteomes" id="UP000313359">
    <property type="component" value="Unassembled WGS sequence"/>
</dbReference>
<feature type="region of interest" description="Disordered" evidence="1">
    <location>
        <begin position="469"/>
        <end position="542"/>
    </location>
</feature>
<gene>
    <name evidence="2" type="ORF">L227DRAFT_653110</name>
</gene>
<keyword evidence="3" id="KW-1185">Reference proteome</keyword>
<dbReference type="STRING" id="1328759.A0A5C2SAW6"/>
<dbReference type="EMBL" id="ML122264">
    <property type="protein sequence ID" value="RPD60841.1"/>
    <property type="molecule type" value="Genomic_DNA"/>
</dbReference>
<feature type="compositionally biased region" description="Low complexity" evidence="1">
    <location>
        <begin position="240"/>
        <end position="254"/>
    </location>
</feature>
<evidence type="ECO:0000313" key="2">
    <source>
        <dbReference type="EMBL" id="RPD60841.1"/>
    </source>
</evidence>
<feature type="compositionally biased region" description="Basic and acidic residues" evidence="1">
    <location>
        <begin position="496"/>
        <end position="507"/>
    </location>
</feature>
<dbReference type="AlphaFoldDB" id="A0A5C2SAW6"/>
<evidence type="ECO:0000256" key="1">
    <source>
        <dbReference type="SAM" id="MobiDB-lite"/>
    </source>
</evidence>
<feature type="region of interest" description="Disordered" evidence="1">
    <location>
        <begin position="363"/>
        <end position="399"/>
    </location>
</feature>
<feature type="compositionally biased region" description="Basic residues" evidence="1">
    <location>
        <begin position="221"/>
        <end position="232"/>
    </location>
</feature>
<feature type="compositionally biased region" description="Acidic residues" evidence="1">
    <location>
        <begin position="521"/>
        <end position="530"/>
    </location>
</feature>